<dbReference type="InterPro" id="IPR003959">
    <property type="entry name" value="ATPase_AAA_core"/>
</dbReference>
<dbReference type="InterPro" id="IPR027417">
    <property type="entry name" value="P-loop_NTPase"/>
</dbReference>
<keyword evidence="3" id="KW-1185">Reference proteome</keyword>
<dbReference type="Proteomes" id="UP000321413">
    <property type="component" value="Unassembled WGS sequence"/>
</dbReference>
<dbReference type="Pfam" id="PF00004">
    <property type="entry name" value="AAA"/>
    <property type="match status" value="1"/>
</dbReference>
<dbReference type="CDD" id="cd19481">
    <property type="entry name" value="RecA-like_protease"/>
    <property type="match status" value="1"/>
</dbReference>
<dbReference type="EMBL" id="VPFD01000006">
    <property type="protein sequence ID" value="TXG00593.1"/>
    <property type="molecule type" value="Genomic_DNA"/>
</dbReference>
<dbReference type="SUPFAM" id="SSF52540">
    <property type="entry name" value="P-loop containing nucleoside triphosphate hydrolases"/>
    <property type="match status" value="1"/>
</dbReference>
<gene>
    <name evidence="2" type="ORF">FVD38_07435</name>
</gene>
<dbReference type="PANTHER" id="PTHR23077">
    <property type="entry name" value="AAA-FAMILY ATPASE"/>
    <property type="match status" value="1"/>
</dbReference>
<sequence>MESFPRKELVKVVQSGMTGSRSAFALAVGRFASKLKQTDLALAQELAQFLSVDNVMRGTGDFVPTPVDADSRMELVETIFPVVLPKRPVFSNTVDSVLSGVMKEWRSLDLLMQEGLAPARMLLFCGKPGVGKTLAAHWLAQELKLPLLTLNLATVMSSYLGKTGNNVRAVFDHAISRPCVLLLDEFDAIAKRRDDDSDVGELKRLVNVLLQALDDWPANSLLIAATNHGELLDPAVWRRFDHVVQFEPPSPELIVEYLQDLPMGENIRRNLAALLHGESFSSIGHLIHSSRKSALLEQSALVPILVKNALQLRMRKGDMVKPHEGEMLLLHLEGLSRREIASRLGKTHPTVSSVIKRYLGE</sequence>
<dbReference type="AlphaFoldDB" id="A0A5C7FVM0"/>
<dbReference type="PANTHER" id="PTHR23077:SF198">
    <property type="entry name" value="ATP-DEPENDENT ZINC METALLOPROTEASE FTSH"/>
    <property type="match status" value="1"/>
</dbReference>
<dbReference type="InterPro" id="IPR003593">
    <property type="entry name" value="AAA+_ATPase"/>
</dbReference>
<dbReference type="GO" id="GO:0005524">
    <property type="term" value="F:ATP binding"/>
    <property type="evidence" value="ECO:0007669"/>
    <property type="project" value="InterPro"/>
</dbReference>
<dbReference type="RefSeq" id="WP_147934233.1">
    <property type="nucleotide sequence ID" value="NZ_VPFD01000006.1"/>
</dbReference>
<evidence type="ECO:0000313" key="3">
    <source>
        <dbReference type="Proteomes" id="UP000321413"/>
    </source>
</evidence>
<comment type="caution">
    <text evidence="2">The sequence shown here is derived from an EMBL/GenBank/DDBJ whole genome shotgun (WGS) entry which is preliminary data.</text>
</comment>
<proteinExistence type="predicted"/>
<organism evidence="2 3">
    <name type="scientific">Massilia arenae</name>
    <dbReference type="NCBI Taxonomy" id="2603288"/>
    <lineage>
        <taxon>Bacteria</taxon>
        <taxon>Pseudomonadati</taxon>
        <taxon>Pseudomonadota</taxon>
        <taxon>Betaproteobacteria</taxon>
        <taxon>Burkholderiales</taxon>
        <taxon>Oxalobacteraceae</taxon>
        <taxon>Telluria group</taxon>
        <taxon>Massilia</taxon>
    </lineage>
</organism>
<name>A0A5C7FVM0_9BURK</name>
<dbReference type="Gene3D" id="3.40.50.300">
    <property type="entry name" value="P-loop containing nucleotide triphosphate hydrolases"/>
    <property type="match status" value="1"/>
</dbReference>
<accession>A0A5C7FVM0</accession>
<dbReference type="GO" id="GO:0016887">
    <property type="term" value="F:ATP hydrolysis activity"/>
    <property type="evidence" value="ECO:0007669"/>
    <property type="project" value="InterPro"/>
</dbReference>
<evidence type="ECO:0000313" key="2">
    <source>
        <dbReference type="EMBL" id="TXG00593.1"/>
    </source>
</evidence>
<dbReference type="InterPro" id="IPR050168">
    <property type="entry name" value="AAA_ATPase_domain"/>
</dbReference>
<evidence type="ECO:0000259" key="1">
    <source>
        <dbReference type="SMART" id="SM00382"/>
    </source>
</evidence>
<feature type="domain" description="AAA+ ATPase" evidence="1">
    <location>
        <begin position="118"/>
        <end position="250"/>
    </location>
</feature>
<dbReference type="SMART" id="SM00382">
    <property type="entry name" value="AAA"/>
    <property type="match status" value="1"/>
</dbReference>
<protein>
    <submittedName>
        <fullName evidence="2">AAA family ATPase</fullName>
    </submittedName>
</protein>
<reference evidence="2 3" key="1">
    <citation type="submission" date="2019-08" db="EMBL/GenBank/DDBJ databases">
        <title>Massilia golmudensis sp. nov., isolated from sand in the Qinghai-Tibetan Plateau.</title>
        <authorList>
            <person name="Zhang B."/>
        </authorList>
    </citation>
    <scope>NUCLEOTIDE SEQUENCE [LARGE SCALE GENOMIC DNA]</scope>
    <source>
        <strain evidence="2 3">GEM5</strain>
    </source>
</reference>
<dbReference type="Pfam" id="PF13384">
    <property type="entry name" value="HTH_23"/>
    <property type="match status" value="1"/>
</dbReference>